<keyword evidence="2 7" id="KW-0812">Transmembrane</keyword>
<evidence type="ECO:0000256" key="4">
    <source>
        <dbReference type="ARBA" id="ARBA00023136"/>
    </source>
</evidence>
<evidence type="ECO:0000259" key="8">
    <source>
        <dbReference type="Pfam" id="PF20684"/>
    </source>
</evidence>
<dbReference type="Proteomes" id="UP000443090">
    <property type="component" value="Unassembled WGS sequence"/>
</dbReference>
<protein>
    <recommendedName>
        <fullName evidence="8">Rhodopsin domain-containing protein</fullName>
    </recommendedName>
</protein>
<evidence type="ECO:0000256" key="3">
    <source>
        <dbReference type="ARBA" id="ARBA00022989"/>
    </source>
</evidence>
<keyword evidence="3 7" id="KW-1133">Transmembrane helix</keyword>
<dbReference type="OrthoDB" id="3903189at2759"/>
<keyword evidence="10" id="KW-1185">Reference proteome</keyword>
<comment type="caution">
    <text evidence="9">The sequence shown here is derived from an EMBL/GenBank/DDBJ whole genome shotgun (WGS) entry which is preliminary data.</text>
</comment>
<keyword evidence="4 7" id="KW-0472">Membrane</keyword>
<sequence>MSTASSLLVMERAAHLVRRGDISPTSQELLYNSLGFGIPAFLFFLLRISNRGLVMHKIRAEDWCMILAMCFYTSLIVLINYSSLYATNLYPEEEAEAIFANPKDVADRVFGSKLVIPLEQSMLASTWLVKLCIWSFVLRIAAKTKYERYMFFLLIYIVVSYITIQVCYFAILCRPFGQYWAMPVQNPQCTTYQHYSIIQMVFNISSDLALFFVPLAIAKEVKLPFKRKALVIIPFLMGLATIMCAIMNKYYNFASPMTTTYQIWYIRESSISVWVGNIICTWQLLQKLFHLRTFDNKHAGIQAEAPPSSPPPSNSAPSSNNVYEAAQSSTWKRKFLSMQIAAGNFMGLTRRDDTYAGQSTEMTNGTRATSADTMGVEKERLDDGKGLNRSVYMMTLRRDGDDASPSIDYRKKFNIA</sequence>
<comment type="similarity">
    <text evidence="5">Belongs to the SAT4 family.</text>
</comment>
<organism evidence="9 10">
    <name type="scientific">Lachnellula occidentalis</name>
    <dbReference type="NCBI Taxonomy" id="215460"/>
    <lineage>
        <taxon>Eukaryota</taxon>
        <taxon>Fungi</taxon>
        <taxon>Dikarya</taxon>
        <taxon>Ascomycota</taxon>
        <taxon>Pezizomycotina</taxon>
        <taxon>Leotiomycetes</taxon>
        <taxon>Helotiales</taxon>
        <taxon>Lachnaceae</taxon>
        <taxon>Lachnellula</taxon>
    </lineage>
</organism>
<feature type="transmembrane region" description="Helical" evidence="7">
    <location>
        <begin position="192"/>
        <end position="217"/>
    </location>
</feature>
<feature type="transmembrane region" description="Helical" evidence="7">
    <location>
        <begin position="122"/>
        <end position="142"/>
    </location>
</feature>
<evidence type="ECO:0000256" key="7">
    <source>
        <dbReference type="SAM" id="Phobius"/>
    </source>
</evidence>
<dbReference type="InterPro" id="IPR049326">
    <property type="entry name" value="Rhodopsin_dom_fungi"/>
</dbReference>
<feature type="transmembrane region" description="Helical" evidence="7">
    <location>
        <begin position="60"/>
        <end position="81"/>
    </location>
</feature>
<evidence type="ECO:0000256" key="6">
    <source>
        <dbReference type="SAM" id="MobiDB-lite"/>
    </source>
</evidence>
<evidence type="ECO:0000256" key="5">
    <source>
        <dbReference type="ARBA" id="ARBA00038359"/>
    </source>
</evidence>
<feature type="transmembrane region" description="Helical" evidence="7">
    <location>
        <begin position="271"/>
        <end position="289"/>
    </location>
</feature>
<dbReference type="PANTHER" id="PTHR33048:SF110">
    <property type="entry name" value="UBID FAMILY DECARBOXYLASE"/>
    <property type="match status" value="1"/>
</dbReference>
<evidence type="ECO:0000256" key="1">
    <source>
        <dbReference type="ARBA" id="ARBA00004141"/>
    </source>
</evidence>
<dbReference type="AlphaFoldDB" id="A0A8H8RZZ7"/>
<name>A0A8H8RZZ7_9HELO</name>
<evidence type="ECO:0000256" key="2">
    <source>
        <dbReference type="ARBA" id="ARBA00022692"/>
    </source>
</evidence>
<feature type="transmembrane region" description="Helical" evidence="7">
    <location>
        <begin position="149"/>
        <end position="172"/>
    </location>
</feature>
<accession>A0A8H8RZZ7</accession>
<gene>
    <name evidence="9" type="ORF">LOCC1_G005916</name>
</gene>
<reference evidence="9 10" key="1">
    <citation type="submission" date="2018-05" db="EMBL/GenBank/DDBJ databases">
        <title>Genome sequencing and assembly of the regulated plant pathogen Lachnellula willkommii and related sister species for the development of diagnostic species identification markers.</title>
        <authorList>
            <person name="Giroux E."/>
            <person name="Bilodeau G."/>
        </authorList>
    </citation>
    <scope>NUCLEOTIDE SEQUENCE [LARGE SCALE GENOMIC DNA]</scope>
    <source>
        <strain evidence="9 10">CBS 160.35</strain>
    </source>
</reference>
<proteinExistence type="inferred from homology"/>
<comment type="subcellular location">
    <subcellularLocation>
        <location evidence="1">Membrane</location>
        <topology evidence="1">Multi-pass membrane protein</topology>
    </subcellularLocation>
</comment>
<evidence type="ECO:0000313" key="9">
    <source>
        <dbReference type="EMBL" id="TVY44165.1"/>
    </source>
</evidence>
<feature type="domain" description="Rhodopsin" evidence="8">
    <location>
        <begin position="46"/>
        <end position="266"/>
    </location>
</feature>
<dbReference type="EMBL" id="QGMI01000247">
    <property type="protein sequence ID" value="TVY44165.1"/>
    <property type="molecule type" value="Genomic_DNA"/>
</dbReference>
<feature type="transmembrane region" description="Helical" evidence="7">
    <location>
        <begin position="29"/>
        <end position="48"/>
    </location>
</feature>
<feature type="region of interest" description="Disordered" evidence="6">
    <location>
        <begin position="301"/>
        <end position="322"/>
    </location>
</feature>
<dbReference type="Pfam" id="PF20684">
    <property type="entry name" value="Fung_rhodopsin"/>
    <property type="match status" value="1"/>
</dbReference>
<dbReference type="GO" id="GO:0016020">
    <property type="term" value="C:membrane"/>
    <property type="evidence" value="ECO:0007669"/>
    <property type="project" value="UniProtKB-SubCell"/>
</dbReference>
<feature type="transmembrane region" description="Helical" evidence="7">
    <location>
        <begin position="229"/>
        <end position="251"/>
    </location>
</feature>
<evidence type="ECO:0000313" key="10">
    <source>
        <dbReference type="Proteomes" id="UP000443090"/>
    </source>
</evidence>
<dbReference type="PANTHER" id="PTHR33048">
    <property type="entry name" value="PTH11-LIKE INTEGRAL MEMBRANE PROTEIN (AFU_ORTHOLOGUE AFUA_5G11245)"/>
    <property type="match status" value="1"/>
</dbReference>
<dbReference type="InterPro" id="IPR052337">
    <property type="entry name" value="SAT4-like"/>
</dbReference>